<dbReference type="EMBL" id="JASBWV010000021">
    <property type="protein sequence ID" value="KAJ9120314.1"/>
    <property type="molecule type" value="Genomic_DNA"/>
</dbReference>
<dbReference type="Proteomes" id="UP001234202">
    <property type="component" value="Unassembled WGS sequence"/>
</dbReference>
<protein>
    <submittedName>
        <fullName evidence="1">Uncharacterized protein</fullName>
    </submittedName>
</protein>
<comment type="caution">
    <text evidence="1">The sequence shown here is derived from an EMBL/GenBank/DDBJ whole genome shotgun (WGS) entry which is preliminary data.</text>
</comment>
<keyword evidence="2" id="KW-1185">Reference proteome</keyword>
<evidence type="ECO:0000313" key="1">
    <source>
        <dbReference type="EMBL" id="KAJ9120314.1"/>
    </source>
</evidence>
<gene>
    <name evidence="1" type="ORF">QFC24_005268</name>
</gene>
<reference evidence="1" key="1">
    <citation type="submission" date="2023-04" db="EMBL/GenBank/DDBJ databases">
        <title>Draft Genome sequencing of Naganishia species isolated from polar environments using Oxford Nanopore Technology.</title>
        <authorList>
            <person name="Leo P."/>
            <person name="Venkateswaran K."/>
        </authorList>
    </citation>
    <scope>NUCLEOTIDE SEQUENCE</scope>
    <source>
        <strain evidence="1">DBVPG 5303</strain>
    </source>
</reference>
<proteinExistence type="predicted"/>
<accession>A0ACC2XAD8</accession>
<organism evidence="1 2">
    <name type="scientific">Naganishia onofrii</name>
    <dbReference type="NCBI Taxonomy" id="1851511"/>
    <lineage>
        <taxon>Eukaryota</taxon>
        <taxon>Fungi</taxon>
        <taxon>Dikarya</taxon>
        <taxon>Basidiomycota</taxon>
        <taxon>Agaricomycotina</taxon>
        <taxon>Tremellomycetes</taxon>
        <taxon>Filobasidiales</taxon>
        <taxon>Filobasidiaceae</taxon>
        <taxon>Naganishia</taxon>
    </lineage>
</organism>
<evidence type="ECO:0000313" key="2">
    <source>
        <dbReference type="Proteomes" id="UP001234202"/>
    </source>
</evidence>
<name>A0ACC2XAD8_9TREE</name>
<sequence>MKVSHLVGFGTGKGRNMALIMPTLIDGMGEAGPLKDNGRKSLPNSSNPKPTYPPSLSLFLLAFRATHHMFYKTAVEPVHDELPKFGGKKGEDPLDEAAEKMAKDVEKRNKEKEQEKKKKEEEEEERDTKRQKKEDK</sequence>